<evidence type="ECO:0000256" key="2">
    <source>
        <dbReference type="ARBA" id="ARBA00022679"/>
    </source>
</evidence>
<keyword evidence="4" id="KW-0670">Pyruvate</keyword>
<comment type="caution">
    <text evidence="4">The sequence shown here is derived from an EMBL/GenBank/DDBJ whole genome shotgun (WGS) entry which is preliminary data.</text>
</comment>
<dbReference type="CDD" id="cd07947">
    <property type="entry name" value="DRE_TIM_Re_CS"/>
    <property type="match status" value="1"/>
</dbReference>
<dbReference type="SUPFAM" id="SSF51569">
    <property type="entry name" value="Aldolase"/>
    <property type="match status" value="1"/>
</dbReference>
<dbReference type="PANTHER" id="PTHR42880">
    <property type="entry name" value="HOMOCITRATE SYNTHASE"/>
    <property type="match status" value="1"/>
</dbReference>
<name>A0A0M2UUH9_9BACT</name>
<dbReference type="Gene3D" id="3.20.20.70">
    <property type="entry name" value="Aldolase class I"/>
    <property type="match status" value="1"/>
</dbReference>
<dbReference type="PROSITE" id="PS50991">
    <property type="entry name" value="PYR_CT"/>
    <property type="match status" value="1"/>
</dbReference>
<dbReference type="InterPro" id="IPR013785">
    <property type="entry name" value="Aldolase_TIM"/>
</dbReference>
<sequence length="469" mass="53800">MFRFNKRRNTLEPEEYIFQLQDSPEPNLFRDVFPYNKIPKISFNYRLNPMNPPDEIWITDTTFRDGQQSRPPYTVKQIVDLYDLIHKLGGKNGLIRQCEFFLYNEKDQQAVRKCMERGYKYPEITGWIRAVKSDFKLVKEMGLKETGILCSSSDYHIYLKLNKTRKQAMDMYLDIVRAALEEGIIPRCHFEDITRSDFYGFVVPFAKELMKLSKESKLPVKIRACDTMGMGVSYPGAALPRSVPGIIYGLNHFAGVPSEYMEWHGHNDFYLAVSNATTAWLYGCSVINGTLLGLGERTGNTPIEALIIEYLALRGSDEQIDTTVITEIADYYRNEIGYPIPPTQPFVGSEFNVTRAGIHSDGLLKNEEIYNIFDTRKLLNRPLGVAVTDKSGVAGIAQWINIFFELKGDAQILKTHEGVTKIKEWVEKQYIEGRITSISDEEMVEQVRIYFRDSIKSDKLQTSGTNKTK</sequence>
<dbReference type="InterPro" id="IPR000891">
    <property type="entry name" value="PYR_CT"/>
</dbReference>
<dbReference type="PATRIC" id="fig|380242.3.peg.2243"/>
<comment type="similarity">
    <text evidence="1">Belongs to the alpha-IPM synthase/homocitrate synthase family.</text>
</comment>
<gene>
    <name evidence="4" type="ORF">BROFUL_01804</name>
</gene>
<dbReference type="AlphaFoldDB" id="A0A0M2UUH9"/>
<feature type="domain" description="Pyruvate carboxyltransferase" evidence="3">
    <location>
        <begin position="56"/>
        <end position="326"/>
    </location>
</feature>
<organism evidence="4 5">
    <name type="scientific">Candidatus Brocadia fulgida</name>
    <dbReference type="NCBI Taxonomy" id="380242"/>
    <lineage>
        <taxon>Bacteria</taxon>
        <taxon>Pseudomonadati</taxon>
        <taxon>Planctomycetota</taxon>
        <taxon>Candidatus Brocadiia</taxon>
        <taxon>Candidatus Brocadiales</taxon>
        <taxon>Candidatus Brocadiaceae</taxon>
        <taxon>Candidatus Brocadia</taxon>
    </lineage>
</organism>
<dbReference type="EMBL" id="LAQJ01000188">
    <property type="protein sequence ID" value="KKO19492.1"/>
    <property type="molecule type" value="Genomic_DNA"/>
</dbReference>
<evidence type="ECO:0000259" key="3">
    <source>
        <dbReference type="PROSITE" id="PS50991"/>
    </source>
</evidence>
<protein>
    <submittedName>
        <fullName evidence="4">Pyruvate carboxyltransferase</fullName>
    </submittedName>
</protein>
<dbReference type="PANTHER" id="PTHR42880:SF1">
    <property type="entry name" value="ISOPROPYLMALATE_HOMOCITRATE_CITRAMALATE SYNTHASE FAMILY PROTEIN"/>
    <property type="match status" value="1"/>
</dbReference>
<dbReference type="GO" id="GO:0016740">
    <property type="term" value="F:transferase activity"/>
    <property type="evidence" value="ECO:0007669"/>
    <property type="project" value="UniProtKB-KW"/>
</dbReference>
<keyword evidence="2" id="KW-0808">Transferase</keyword>
<evidence type="ECO:0000313" key="4">
    <source>
        <dbReference type="EMBL" id="KKO19492.1"/>
    </source>
</evidence>
<dbReference type="Proteomes" id="UP000034954">
    <property type="component" value="Unassembled WGS sequence"/>
</dbReference>
<accession>A0A0M2UUH9</accession>
<evidence type="ECO:0000313" key="5">
    <source>
        <dbReference type="Proteomes" id="UP000034954"/>
    </source>
</evidence>
<dbReference type="Pfam" id="PF00682">
    <property type="entry name" value="HMGL-like"/>
    <property type="match status" value="1"/>
</dbReference>
<keyword evidence="5" id="KW-1185">Reference proteome</keyword>
<proteinExistence type="inferred from homology"/>
<evidence type="ECO:0000256" key="1">
    <source>
        <dbReference type="ARBA" id="ARBA00006154"/>
    </source>
</evidence>
<reference evidence="4 5" key="1">
    <citation type="journal article" date="2013" name="BMC Microbiol.">
        <title>Identification of the type II cytochrome c maturation pathway in anammox bacteria by comparative genomics.</title>
        <authorList>
            <person name="Ferousi C."/>
            <person name="Speth D.R."/>
            <person name="Reimann J."/>
            <person name="Op den Camp H.J."/>
            <person name="Allen J.W."/>
            <person name="Keltjens J.T."/>
            <person name="Jetten M.S."/>
        </authorList>
    </citation>
    <scope>NUCLEOTIDE SEQUENCE [LARGE SCALE GENOMIC DNA]</scope>
    <source>
        <strain evidence="4">RU1</strain>
    </source>
</reference>